<dbReference type="Proteomes" id="UP000199034">
    <property type="component" value="Unassembled WGS sequence"/>
</dbReference>
<protein>
    <submittedName>
        <fullName evidence="7">Thiol-disulfide isomerase or thioredoxin</fullName>
    </submittedName>
</protein>
<proteinExistence type="predicted"/>
<evidence type="ECO:0000256" key="4">
    <source>
        <dbReference type="ARBA" id="ARBA00023157"/>
    </source>
</evidence>
<dbReference type="RefSeq" id="WP_090854055.1">
    <property type="nucleotide sequence ID" value="NZ_FMZM01000004.1"/>
</dbReference>
<dbReference type="GO" id="GO:0017004">
    <property type="term" value="P:cytochrome complex assembly"/>
    <property type="evidence" value="ECO:0007669"/>
    <property type="project" value="UniProtKB-KW"/>
</dbReference>
<evidence type="ECO:0000313" key="8">
    <source>
        <dbReference type="Proteomes" id="UP000199034"/>
    </source>
</evidence>
<dbReference type="InterPro" id="IPR036249">
    <property type="entry name" value="Thioredoxin-like_sf"/>
</dbReference>
<dbReference type="SUPFAM" id="SSF52833">
    <property type="entry name" value="Thioredoxin-like"/>
    <property type="match status" value="1"/>
</dbReference>
<dbReference type="PANTHER" id="PTHR42852:SF6">
    <property type="entry name" value="THIOL:DISULFIDE INTERCHANGE PROTEIN DSBE"/>
    <property type="match status" value="1"/>
</dbReference>
<dbReference type="STRING" id="1045774.SAMN05421872_104198"/>
<keyword evidence="6" id="KW-0732">Signal</keyword>
<dbReference type="GO" id="GO:0016209">
    <property type="term" value="F:antioxidant activity"/>
    <property type="evidence" value="ECO:0007669"/>
    <property type="project" value="InterPro"/>
</dbReference>
<gene>
    <name evidence="7" type="ORF">SAMN05421872_104198</name>
</gene>
<dbReference type="GO" id="GO:0016853">
    <property type="term" value="F:isomerase activity"/>
    <property type="evidence" value="ECO:0007669"/>
    <property type="project" value="UniProtKB-KW"/>
</dbReference>
<keyword evidence="2" id="KW-0201">Cytochrome c-type biogenesis</keyword>
<dbReference type="Pfam" id="PF00578">
    <property type="entry name" value="AhpC-TSA"/>
    <property type="match status" value="1"/>
</dbReference>
<feature type="chain" id="PRO_5038534578" evidence="6">
    <location>
        <begin position="22"/>
        <end position="203"/>
    </location>
</feature>
<keyword evidence="8" id="KW-1185">Reference proteome</keyword>
<reference evidence="7 8" key="1">
    <citation type="submission" date="2016-10" db="EMBL/GenBank/DDBJ databases">
        <authorList>
            <person name="de Groot N.N."/>
        </authorList>
    </citation>
    <scope>NUCLEOTIDE SEQUENCE [LARGE SCALE GENOMIC DNA]</scope>
    <source>
        <strain evidence="7 8">CGMCC 4.6858</strain>
    </source>
</reference>
<feature type="signal peptide" evidence="6">
    <location>
        <begin position="1"/>
        <end position="21"/>
    </location>
</feature>
<organism evidence="7 8">
    <name type="scientific">Nocardioides lianchengensis</name>
    <dbReference type="NCBI Taxonomy" id="1045774"/>
    <lineage>
        <taxon>Bacteria</taxon>
        <taxon>Bacillati</taxon>
        <taxon>Actinomycetota</taxon>
        <taxon>Actinomycetes</taxon>
        <taxon>Propionibacteriales</taxon>
        <taxon>Nocardioidaceae</taxon>
        <taxon>Nocardioides</taxon>
    </lineage>
</organism>
<dbReference type="GO" id="GO:0030313">
    <property type="term" value="C:cell envelope"/>
    <property type="evidence" value="ECO:0007669"/>
    <property type="project" value="UniProtKB-SubCell"/>
</dbReference>
<keyword evidence="3" id="KW-0735">Signal-anchor</keyword>
<dbReference type="AlphaFoldDB" id="A0A1G6PYG5"/>
<dbReference type="EMBL" id="FMZM01000004">
    <property type="protein sequence ID" value="SDC85252.1"/>
    <property type="molecule type" value="Genomic_DNA"/>
</dbReference>
<name>A0A1G6PYG5_9ACTN</name>
<evidence type="ECO:0000256" key="1">
    <source>
        <dbReference type="ARBA" id="ARBA00004196"/>
    </source>
</evidence>
<accession>A0A1G6PYG5</accession>
<dbReference type="PROSITE" id="PS51257">
    <property type="entry name" value="PROKAR_LIPOPROTEIN"/>
    <property type="match status" value="1"/>
</dbReference>
<keyword evidence="7" id="KW-0413">Isomerase</keyword>
<dbReference type="PANTHER" id="PTHR42852">
    <property type="entry name" value="THIOL:DISULFIDE INTERCHANGE PROTEIN DSBE"/>
    <property type="match status" value="1"/>
</dbReference>
<evidence type="ECO:0000256" key="3">
    <source>
        <dbReference type="ARBA" id="ARBA00022968"/>
    </source>
</evidence>
<comment type="subcellular location">
    <subcellularLocation>
        <location evidence="1">Cell envelope</location>
    </subcellularLocation>
</comment>
<keyword evidence="4" id="KW-1015">Disulfide bond</keyword>
<dbReference type="GO" id="GO:0016491">
    <property type="term" value="F:oxidoreductase activity"/>
    <property type="evidence" value="ECO:0007669"/>
    <property type="project" value="InterPro"/>
</dbReference>
<dbReference type="OrthoDB" id="9796554at2"/>
<sequence length="203" mass="21075">MRKALGAAAVLLLLASGCAPDAEDPTIGGARPSRVDVDTPELRELKAEIGVEDCAPGDVPGDGDVGGLPDLTLACLGGGPDVDLATLRGPLVLNFWYAACGPCRHEMPAIQAFHEQYGDRVPVVGITNDLFPAQALELARTTGATYPQLADPGNDVQGTGLRPRGYPTFAFLREDGTVEMSAGGIDSVAELTALVEEHLGITL</sequence>
<evidence type="ECO:0000256" key="5">
    <source>
        <dbReference type="ARBA" id="ARBA00023284"/>
    </source>
</evidence>
<keyword evidence="3" id="KW-0812">Transmembrane</keyword>
<dbReference type="InterPro" id="IPR000866">
    <property type="entry name" value="AhpC/TSA"/>
</dbReference>
<evidence type="ECO:0000313" key="7">
    <source>
        <dbReference type="EMBL" id="SDC85252.1"/>
    </source>
</evidence>
<dbReference type="InterPro" id="IPR050553">
    <property type="entry name" value="Thioredoxin_ResA/DsbE_sf"/>
</dbReference>
<dbReference type="CDD" id="cd02966">
    <property type="entry name" value="TlpA_like_family"/>
    <property type="match status" value="1"/>
</dbReference>
<dbReference type="PROSITE" id="PS51352">
    <property type="entry name" value="THIOREDOXIN_2"/>
    <property type="match status" value="1"/>
</dbReference>
<keyword evidence="5" id="KW-0676">Redox-active center</keyword>
<evidence type="ECO:0000256" key="2">
    <source>
        <dbReference type="ARBA" id="ARBA00022748"/>
    </source>
</evidence>
<dbReference type="InterPro" id="IPR013766">
    <property type="entry name" value="Thioredoxin_domain"/>
</dbReference>
<dbReference type="Gene3D" id="3.40.30.10">
    <property type="entry name" value="Glutaredoxin"/>
    <property type="match status" value="1"/>
</dbReference>
<evidence type="ECO:0000256" key="6">
    <source>
        <dbReference type="SAM" id="SignalP"/>
    </source>
</evidence>